<name>A0A4R6EWT3_SCAGO</name>
<feature type="transmembrane region" description="Helical" evidence="6">
    <location>
        <begin position="16"/>
        <end position="40"/>
    </location>
</feature>
<comment type="caution">
    <text evidence="8">The sequence shown here is derived from an EMBL/GenBank/DDBJ whole genome shotgun (WGS) entry which is preliminary data.</text>
</comment>
<feature type="transmembrane region" description="Helical" evidence="6">
    <location>
        <begin position="77"/>
        <end position="98"/>
    </location>
</feature>
<proteinExistence type="inferred from homology"/>
<feature type="domain" description="GtrA/DPMS transmembrane" evidence="7">
    <location>
        <begin position="15"/>
        <end position="126"/>
    </location>
</feature>
<evidence type="ECO:0000256" key="5">
    <source>
        <dbReference type="ARBA" id="ARBA00023136"/>
    </source>
</evidence>
<comment type="subcellular location">
    <subcellularLocation>
        <location evidence="1">Membrane</location>
        <topology evidence="1">Multi-pass membrane protein</topology>
    </subcellularLocation>
</comment>
<dbReference type="PANTHER" id="PTHR38459">
    <property type="entry name" value="PROPHAGE BACTOPRENOL-LINKED GLUCOSE TRANSLOCASE HOMOLOG"/>
    <property type="match status" value="1"/>
</dbReference>
<dbReference type="EMBL" id="SNVX01000001">
    <property type="protein sequence ID" value="TDN64233.1"/>
    <property type="molecule type" value="Genomic_DNA"/>
</dbReference>
<evidence type="ECO:0000313" key="8">
    <source>
        <dbReference type="EMBL" id="TDN64233.1"/>
    </source>
</evidence>
<dbReference type="Proteomes" id="UP000295530">
    <property type="component" value="Unassembled WGS sequence"/>
</dbReference>
<protein>
    <submittedName>
        <fullName evidence="8">Putative flippase GtrA</fullName>
    </submittedName>
</protein>
<feature type="transmembrane region" description="Helical" evidence="6">
    <location>
        <begin position="104"/>
        <end position="126"/>
    </location>
</feature>
<keyword evidence="4 6" id="KW-1133">Transmembrane helix</keyword>
<comment type="similarity">
    <text evidence="2">Belongs to the GtrA family.</text>
</comment>
<dbReference type="Pfam" id="PF04138">
    <property type="entry name" value="GtrA_DPMS_TM"/>
    <property type="match status" value="1"/>
</dbReference>
<dbReference type="OrthoDB" id="6196188at2"/>
<reference evidence="8 9" key="1">
    <citation type="submission" date="2019-03" db="EMBL/GenBank/DDBJ databases">
        <title>Genomic analyses of the natural microbiome of Caenorhabditis elegans.</title>
        <authorList>
            <person name="Samuel B."/>
        </authorList>
    </citation>
    <scope>NUCLEOTIDE SEQUENCE [LARGE SCALE GENOMIC DNA]</scope>
    <source>
        <strain evidence="8 9">BIGb0156</strain>
    </source>
</reference>
<evidence type="ECO:0000313" key="9">
    <source>
        <dbReference type="Proteomes" id="UP000295530"/>
    </source>
</evidence>
<evidence type="ECO:0000256" key="6">
    <source>
        <dbReference type="SAM" id="Phobius"/>
    </source>
</evidence>
<evidence type="ECO:0000256" key="3">
    <source>
        <dbReference type="ARBA" id="ARBA00022692"/>
    </source>
</evidence>
<evidence type="ECO:0000256" key="4">
    <source>
        <dbReference type="ARBA" id="ARBA00022989"/>
    </source>
</evidence>
<keyword evidence="5 6" id="KW-0472">Membrane</keyword>
<keyword evidence="9" id="KW-1185">Reference proteome</keyword>
<evidence type="ECO:0000259" key="7">
    <source>
        <dbReference type="Pfam" id="PF04138"/>
    </source>
</evidence>
<dbReference type="GO" id="GO:0000271">
    <property type="term" value="P:polysaccharide biosynthetic process"/>
    <property type="evidence" value="ECO:0007669"/>
    <property type="project" value="InterPro"/>
</dbReference>
<gene>
    <name evidence="8" type="ORF">EC847_101157</name>
</gene>
<feature type="transmembrane region" description="Helical" evidence="6">
    <location>
        <begin position="46"/>
        <end position="65"/>
    </location>
</feature>
<keyword evidence="3 6" id="KW-0812">Transmembrane</keyword>
<dbReference type="InterPro" id="IPR051401">
    <property type="entry name" value="GtrA_CellWall_Glycosyl"/>
</dbReference>
<sequence length="128" mass="14199">MDINLSQLYKNQAIRYCVVGGMNTAVTAIVIIALTAAGFGLYASNFMGYVVGILFSYILNTYFTFSSKPTLNRLIKFITCCAVCYVINIVAMKASIALGLKNEYLIQLSGMIFYTISGFIINKLWVMK</sequence>
<accession>A0A4R6EWT3</accession>
<dbReference type="InterPro" id="IPR007267">
    <property type="entry name" value="GtrA_DPMS_TM"/>
</dbReference>
<evidence type="ECO:0000256" key="2">
    <source>
        <dbReference type="ARBA" id="ARBA00009399"/>
    </source>
</evidence>
<dbReference type="GO" id="GO:0005886">
    <property type="term" value="C:plasma membrane"/>
    <property type="evidence" value="ECO:0007669"/>
    <property type="project" value="TreeGrafter"/>
</dbReference>
<evidence type="ECO:0000256" key="1">
    <source>
        <dbReference type="ARBA" id="ARBA00004141"/>
    </source>
</evidence>
<dbReference type="AlphaFoldDB" id="A0A4R6EWT3"/>
<dbReference type="PANTHER" id="PTHR38459:SF1">
    <property type="entry name" value="PROPHAGE BACTOPRENOL-LINKED GLUCOSE TRANSLOCASE HOMOLOG"/>
    <property type="match status" value="1"/>
</dbReference>
<organism evidence="8 9">
    <name type="scientific">Scandinavium goeteborgense</name>
    <dbReference type="NCBI Taxonomy" id="1851514"/>
    <lineage>
        <taxon>Bacteria</taxon>
        <taxon>Pseudomonadati</taxon>
        <taxon>Pseudomonadota</taxon>
        <taxon>Gammaproteobacteria</taxon>
        <taxon>Enterobacterales</taxon>
        <taxon>Enterobacteriaceae</taxon>
        <taxon>Scandinavium</taxon>
    </lineage>
</organism>